<evidence type="ECO:0000256" key="6">
    <source>
        <dbReference type="ARBA" id="ARBA00022737"/>
    </source>
</evidence>
<dbReference type="GO" id="GO:0051119">
    <property type="term" value="F:sugar transmembrane transporter activity"/>
    <property type="evidence" value="ECO:0007669"/>
    <property type="project" value="InterPro"/>
</dbReference>
<comment type="subcellular location">
    <subcellularLocation>
        <location evidence="1">Endomembrane system</location>
        <topology evidence="1">Multi-pass membrane protein</topology>
    </subcellularLocation>
</comment>
<evidence type="ECO:0000256" key="4">
    <source>
        <dbReference type="ARBA" id="ARBA00022597"/>
    </source>
</evidence>
<dbReference type="InterPro" id="IPR004316">
    <property type="entry name" value="SWEET_rpt"/>
</dbReference>
<name>A0A2Z7AEG8_9LAMI</name>
<keyword evidence="6" id="KW-0677">Repeat</keyword>
<evidence type="ECO:0000256" key="2">
    <source>
        <dbReference type="ARBA" id="ARBA00007809"/>
    </source>
</evidence>
<gene>
    <name evidence="9" type="ORF">F511_22020</name>
</gene>
<dbReference type="InterPro" id="IPR047664">
    <property type="entry name" value="SWEET"/>
</dbReference>
<sequence length="100" mass="10973">MTANVTGSFLFLSPEVTFKRIVAKISTEQFSGVPYVLALLNCLFAAWWVPDGFGCLLGTMQLILHAIYCNEEDEAKKPTASDSLEMGLANGNRLKQSNDI</sequence>
<dbReference type="Proteomes" id="UP000250235">
    <property type="component" value="Unassembled WGS sequence"/>
</dbReference>
<proteinExistence type="inferred from homology"/>
<dbReference type="Pfam" id="PF03083">
    <property type="entry name" value="MtN3_slv"/>
    <property type="match status" value="1"/>
</dbReference>
<keyword evidence="3" id="KW-0813">Transport</keyword>
<evidence type="ECO:0000313" key="10">
    <source>
        <dbReference type="Proteomes" id="UP000250235"/>
    </source>
</evidence>
<evidence type="ECO:0000256" key="1">
    <source>
        <dbReference type="ARBA" id="ARBA00004127"/>
    </source>
</evidence>
<reference evidence="9 10" key="1">
    <citation type="journal article" date="2015" name="Proc. Natl. Acad. Sci. U.S.A.">
        <title>The resurrection genome of Boea hygrometrica: A blueprint for survival of dehydration.</title>
        <authorList>
            <person name="Xiao L."/>
            <person name="Yang G."/>
            <person name="Zhang L."/>
            <person name="Yang X."/>
            <person name="Zhao S."/>
            <person name="Ji Z."/>
            <person name="Zhou Q."/>
            <person name="Hu M."/>
            <person name="Wang Y."/>
            <person name="Chen M."/>
            <person name="Xu Y."/>
            <person name="Jin H."/>
            <person name="Xiao X."/>
            <person name="Hu G."/>
            <person name="Bao F."/>
            <person name="Hu Y."/>
            <person name="Wan P."/>
            <person name="Li L."/>
            <person name="Deng X."/>
            <person name="Kuang T."/>
            <person name="Xiang C."/>
            <person name="Zhu J.K."/>
            <person name="Oliver M.J."/>
            <person name="He Y."/>
        </authorList>
    </citation>
    <scope>NUCLEOTIDE SEQUENCE [LARGE SCALE GENOMIC DNA]</scope>
    <source>
        <strain evidence="10">cv. XS01</strain>
    </source>
</reference>
<evidence type="ECO:0000256" key="3">
    <source>
        <dbReference type="ARBA" id="ARBA00022448"/>
    </source>
</evidence>
<evidence type="ECO:0000313" key="9">
    <source>
        <dbReference type="EMBL" id="KZV17345.1"/>
    </source>
</evidence>
<evidence type="ECO:0000256" key="5">
    <source>
        <dbReference type="ARBA" id="ARBA00022692"/>
    </source>
</evidence>
<comment type="similarity">
    <text evidence="2">Belongs to the SWEET sugar transporter family.</text>
</comment>
<dbReference type="Gene3D" id="1.20.1280.290">
    <property type="match status" value="1"/>
</dbReference>
<dbReference type="PANTHER" id="PTHR10791:SF44">
    <property type="entry name" value="BIDIRECTIONAL SUGAR TRANSPORTER SWEET1"/>
    <property type="match status" value="1"/>
</dbReference>
<keyword evidence="10" id="KW-1185">Reference proteome</keyword>
<keyword evidence="4" id="KW-0762">Sugar transport</keyword>
<evidence type="ECO:0000256" key="7">
    <source>
        <dbReference type="ARBA" id="ARBA00022989"/>
    </source>
</evidence>
<dbReference type="PANTHER" id="PTHR10791">
    <property type="entry name" value="RAG1-ACTIVATING PROTEIN 1"/>
    <property type="match status" value="1"/>
</dbReference>
<accession>A0A2Z7AEG8</accession>
<dbReference type="OrthoDB" id="409725at2759"/>
<evidence type="ECO:0000256" key="8">
    <source>
        <dbReference type="ARBA" id="ARBA00023136"/>
    </source>
</evidence>
<keyword evidence="5" id="KW-0812">Transmembrane</keyword>
<protein>
    <submittedName>
        <fullName evidence="9">Uncharacterized protein</fullName>
    </submittedName>
</protein>
<dbReference type="GO" id="GO:0016020">
    <property type="term" value="C:membrane"/>
    <property type="evidence" value="ECO:0007669"/>
    <property type="project" value="InterPro"/>
</dbReference>
<keyword evidence="7" id="KW-1133">Transmembrane helix</keyword>
<keyword evidence="8" id="KW-0472">Membrane</keyword>
<dbReference type="AlphaFoldDB" id="A0A2Z7AEG8"/>
<dbReference type="EMBL" id="KV018436">
    <property type="protein sequence ID" value="KZV17345.1"/>
    <property type="molecule type" value="Genomic_DNA"/>
</dbReference>
<organism evidence="9 10">
    <name type="scientific">Dorcoceras hygrometricum</name>
    <dbReference type="NCBI Taxonomy" id="472368"/>
    <lineage>
        <taxon>Eukaryota</taxon>
        <taxon>Viridiplantae</taxon>
        <taxon>Streptophyta</taxon>
        <taxon>Embryophyta</taxon>
        <taxon>Tracheophyta</taxon>
        <taxon>Spermatophyta</taxon>
        <taxon>Magnoliopsida</taxon>
        <taxon>eudicotyledons</taxon>
        <taxon>Gunneridae</taxon>
        <taxon>Pentapetalae</taxon>
        <taxon>asterids</taxon>
        <taxon>lamiids</taxon>
        <taxon>Lamiales</taxon>
        <taxon>Gesneriaceae</taxon>
        <taxon>Didymocarpoideae</taxon>
        <taxon>Trichosporeae</taxon>
        <taxon>Loxocarpinae</taxon>
        <taxon>Dorcoceras</taxon>
    </lineage>
</organism>
<dbReference type="GO" id="GO:0012505">
    <property type="term" value="C:endomembrane system"/>
    <property type="evidence" value="ECO:0007669"/>
    <property type="project" value="UniProtKB-SubCell"/>
</dbReference>